<evidence type="ECO:0008006" key="2">
    <source>
        <dbReference type="Google" id="ProtNLM"/>
    </source>
</evidence>
<dbReference type="PANTHER" id="PTHR39456">
    <property type="entry name" value="METAL-DEPENDENT HYDROLASE"/>
    <property type="match status" value="1"/>
</dbReference>
<dbReference type="Pfam" id="PF10118">
    <property type="entry name" value="Metal_hydrol"/>
    <property type="match status" value="1"/>
</dbReference>
<accession>A0A382NPD0</accession>
<gene>
    <name evidence="1" type="ORF">METZ01_LOCUS315049</name>
</gene>
<proteinExistence type="predicted"/>
<sequence length="252" mass="29592">MLDEITVRKMPFEFPADIGAVFIDGDHKRSFDFIAGSLLLPHLEPYLNRSMKAAEKHVIDPVVAEGLDKFVRQEAQHYQMHKKFNETIRLAGFPKLEAFEKELSDDYHRFTNTKSLKFNLAYAEGFEALTMNVVKHLMEPNGFGDDLPPYMQMIEWHFVEELEHRTIAFDVYDHVFGDYLYRLFVSIWAQWHFTNWMRRVAAYMLKVRPQKKRGKNEVINRDDRLIDLSIQVNFYGRSASVGSLLRAGLLRI</sequence>
<organism evidence="1">
    <name type="scientific">marine metagenome</name>
    <dbReference type="NCBI Taxonomy" id="408172"/>
    <lineage>
        <taxon>unclassified sequences</taxon>
        <taxon>metagenomes</taxon>
        <taxon>ecological metagenomes</taxon>
    </lineage>
</organism>
<protein>
    <recommendedName>
        <fullName evidence="2">Metal-dependent hydrolase</fullName>
    </recommendedName>
</protein>
<dbReference type="PANTHER" id="PTHR39456:SF1">
    <property type="entry name" value="METAL-DEPENDENT HYDROLASE"/>
    <property type="match status" value="1"/>
</dbReference>
<evidence type="ECO:0000313" key="1">
    <source>
        <dbReference type="EMBL" id="SVC62195.1"/>
    </source>
</evidence>
<reference evidence="1" key="1">
    <citation type="submission" date="2018-05" db="EMBL/GenBank/DDBJ databases">
        <authorList>
            <person name="Lanie J.A."/>
            <person name="Ng W.-L."/>
            <person name="Kazmierczak K.M."/>
            <person name="Andrzejewski T.M."/>
            <person name="Davidsen T.M."/>
            <person name="Wayne K.J."/>
            <person name="Tettelin H."/>
            <person name="Glass J.I."/>
            <person name="Rusch D."/>
            <person name="Podicherti R."/>
            <person name="Tsui H.-C.T."/>
            <person name="Winkler M.E."/>
        </authorList>
    </citation>
    <scope>NUCLEOTIDE SEQUENCE</scope>
</reference>
<feature type="non-terminal residue" evidence="1">
    <location>
        <position position="252"/>
    </location>
</feature>
<dbReference type="EMBL" id="UINC01101411">
    <property type="protein sequence ID" value="SVC62195.1"/>
    <property type="molecule type" value="Genomic_DNA"/>
</dbReference>
<name>A0A382NPD0_9ZZZZ</name>
<dbReference type="InterPro" id="IPR016516">
    <property type="entry name" value="UCP07580"/>
</dbReference>
<dbReference type="AlphaFoldDB" id="A0A382NPD0"/>